<protein>
    <recommendedName>
        <fullName evidence="2">PXA domain-containing protein</fullName>
    </recommendedName>
</protein>
<evidence type="ECO:0000256" key="1">
    <source>
        <dbReference type="SAM" id="MobiDB-lite"/>
    </source>
</evidence>
<dbReference type="Proteomes" id="UP000799118">
    <property type="component" value="Unassembled WGS sequence"/>
</dbReference>
<organism evidence="3 4">
    <name type="scientific">Gymnopus androsaceus JB14</name>
    <dbReference type="NCBI Taxonomy" id="1447944"/>
    <lineage>
        <taxon>Eukaryota</taxon>
        <taxon>Fungi</taxon>
        <taxon>Dikarya</taxon>
        <taxon>Basidiomycota</taxon>
        <taxon>Agaricomycotina</taxon>
        <taxon>Agaricomycetes</taxon>
        <taxon>Agaricomycetidae</taxon>
        <taxon>Agaricales</taxon>
        <taxon>Marasmiineae</taxon>
        <taxon>Omphalotaceae</taxon>
        <taxon>Gymnopus</taxon>
    </lineage>
</organism>
<reference evidence="3" key="1">
    <citation type="journal article" date="2019" name="Environ. Microbiol.">
        <title>Fungal ecological strategies reflected in gene transcription - a case study of two litter decomposers.</title>
        <authorList>
            <person name="Barbi F."/>
            <person name="Kohler A."/>
            <person name="Barry K."/>
            <person name="Baskaran P."/>
            <person name="Daum C."/>
            <person name="Fauchery L."/>
            <person name="Ihrmark K."/>
            <person name="Kuo A."/>
            <person name="LaButti K."/>
            <person name="Lipzen A."/>
            <person name="Morin E."/>
            <person name="Grigoriev I.V."/>
            <person name="Henrissat B."/>
            <person name="Lindahl B."/>
            <person name="Martin F."/>
        </authorList>
    </citation>
    <scope>NUCLEOTIDE SEQUENCE</scope>
    <source>
        <strain evidence="3">JB14</strain>
    </source>
</reference>
<dbReference type="Pfam" id="PF02194">
    <property type="entry name" value="PXA"/>
    <property type="match status" value="1"/>
</dbReference>
<evidence type="ECO:0000313" key="4">
    <source>
        <dbReference type="Proteomes" id="UP000799118"/>
    </source>
</evidence>
<evidence type="ECO:0000259" key="2">
    <source>
        <dbReference type="PROSITE" id="PS51207"/>
    </source>
</evidence>
<dbReference type="PANTHER" id="PTHR22775:SF3">
    <property type="entry name" value="SORTING NEXIN-13"/>
    <property type="match status" value="1"/>
</dbReference>
<dbReference type="AlphaFoldDB" id="A0A6A4IBY5"/>
<dbReference type="EMBL" id="ML769387">
    <property type="protein sequence ID" value="KAE9409672.1"/>
    <property type="molecule type" value="Genomic_DNA"/>
</dbReference>
<feature type="region of interest" description="Disordered" evidence="1">
    <location>
        <begin position="294"/>
        <end position="358"/>
    </location>
</feature>
<proteinExistence type="predicted"/>
<sequence length="522" mass="57619">MSRNAAPSMASNSNSSHATNYAANKSVPLAKRLLFPTAPASSFDFPPLFLTTVPPELDAELYDVIALALRAFVQPWWTKITRYDKEFLPIITEILTQVFRTFEERLAQAQKRGDVAELAFKDIPLIITQHYHDFRTAQSKLNSSYAAGGALSLPILFHASQSHIAVKPGGEIDLDYVRFLVDHILKTCLPKQDWDPEAERVIVREIIVKIVAKDILGKITQPWFIEKLILDQLMMNIPSTKSKDTKPHQNGFSLHSALIAILTLIQSISGFCLALAHAYRQAVVTIKEVNQHSDISESAAPTPPPAHPQEASSSLPPFPFDIDPLSVSQTPSERSTPSPKHSISSSSNSPEHIPFASTDSSDQLNLLHDLATYPLLMLTEVFTTDSRFASSTIMSTAGMVASQGVAGRWFDKFLPYLLTRIMSASLIQTITRSAKRTLFPNGYPAPPPIDPTPEEQAETRRRLVNFLDGYALAPLLLGPHPSDTISAALEPLESRECNVHLIMILLDRILGVLFPELFDGTG</sequence>
<dbReference type="PROSITE" id="PS51207">
    <property type="entry name" value="PXA"/>
    <property type="match status" value="1"/>
</dbReference>
<evidence type="ECO:0000313" key="3">
    <source>
        <dbReference type="EMBL" id="KAE9409672.1"/>
    </source>
</evidence>
<dbReference type="SMART" id="SM00313">
    <property type="entry name" value="PXA"/>
    <property type="match status" value="1"/>
</dbReference>
<dbReference type="GO" id="GO:0035091">
    <property type="term" value="F:phosphatidylinositol binding"/>
    <property type="evidence" value="ECO:0007669"/>
    <property type="project" value="TreeGrafter"/>
</dbReference>
<accession>A0A6A4IBY5</accession>
<dbReference type="PANTHER" id="PTHR22775">
    <property type="entry name" value="SORTING NEXIN"/>
    <property type="match status" value="1"/>
</dbReference>
<gene>
    <name evidence="3" type="ORF">BT96DRAFT_984722</name>
</gene>
<feature type="compositionally biased region" description="Low complexity" evidence="1">
    <location>
        <begin position="335"/>
        <end position="350"/>
    </location>
</feature>
<name>A0A6A4IBY5_9AGAR</name>
<feature type="domain" description="PXA" evidence="2">
    <location>
        <begin position="54"/>
        <end position="237"/>
    </location>
</feature>
<keyword evidence="4" id="KW-1185">Reference proteome</keyword>
<dbReference type="OrthoDB" id="5582218at2759"/>
<dbReference type="InterPro" id="IPR003114">
    <property type="entry name" value="Phox_assoc"/>
</dbReference>